<feature type="transmembrane region" description="Helical" evidence="6">
    <location>
        <begin position="43"/>
        <end position="61"/>
    </location>
</feature>
<accession>A0A7K1XZ01</accession>
<keyword evidence="7" id="KW-0808">Transferase</keyword>
<feature type="transmembrane region" description="Helical" evidence="6">
    <location>
        <begin position="238"/>
        <end position="262"/>
    </location>
</feature>
<proteinExistence type="predicted"/>
<dbReference type="RefSeq" id="WP_160907188.1">
    <property type="nucleotide sequence ID" value="NZ_WVHS01000003.1"/>
</dbReference>
<evidence type="ECO:0000256" key="1">
    <source>
        <dbReference type="ARBA" id="ARBA00004141"/>
    </source>
</evidence>
<evidence type="ECO:0000256" key="4">
    <source>
        <dbReference type="ARBA" id="ARBA00022989"/>
    </source>
</evidence>
<feature type="transmembrane region" description="Helical" evidence="6">
    <location>
        <begin position="135"/>
        <end position="154"/>
    </location>
</feature>
<dbReference type="GO" id="GO:0016765">
    <property type="term" value="F:transferase activity, transferring alkyl or aryl (other than methyl) groups"/>
    <property type="evidence" value="ECO:0007669"/>
    <property type="project" value="InterPro"/>
</dbReference>
<evidence type="ECO:0000256" key="5">
    <source>
        <dbReference type="ARBA" id="ARBA00023136"/>
    </source>
</evidence>
<sequence length="295" mass="33499">MKKITSLIKLLRVHQWTKNFFIFLPAFFGLKLVQQHILVNAILAFIGFSLVASSIYIFNDLNDIEEDKLHPKKKSRPLASGAVTKTEGIIAMLFFCAAGCAIFVWGIKNTDVLIFIAYYIVQNILYSLKFKQKAITDVVMISLGFIVRILIGSWVTDTDLSHWIILMTFLLALFLALAKRRDDVLIFLETGNKTRKNVEGYNLEFLNVGITIMASVVIICYIMYTVSPEVVAKTGPDLYYTALFVILGIIRYLQITFVWNLSGSPTMILLRDRFLQASIVGWVSSLGVILYYHSR</sequence>
<keyword evidence="4 6" id="KW-1133">Transmembrane helix</keyword>
<feature type="transmembrane region" description="Helical" evidence="6">
    <location>
        <begin position="82"/>
        <end position="106"/>
    </location>
</feature>
<keyword evidence="5 6" id="KW-0472">Membrane</keyword>
<dbReference type="AlphaFoldDB" id="A0A7K1XZ01"/>
<dbReference type="Gene3D" id="1.10.357.140">
    <property type="entry name" value="UbiA prenyltransferase"/>
    <property type="match status" value="1"/>
</dbReference>
<dbReference type="Proteomes" id="UP000451233">
    <property type="component" value="Unassembled WGS sequence"/>
</dbReference>
<feature type="transmembrane region" description="Helical" evidence="6">
    <location>
        <begin position="160"/>
        <end position="178"/>
    </location>
</feature>
<dbReference type="GO" id="GO:0005886">
    <property type="term" value="C:plasma membrane"/>
    <property type="evidence" value="ECO:0007669"/>
    <property type="project" value="TreeGrafter"/>
</dbReference>
<evidence type="ECO:0000256" key="2">
    <source>
        <dbReference type="ARBA" id="ARBA00022475"/>
    </source>
</evidence>
<dbReference type="PANTHER" id="PTHR11048">
    <property type="entry name" value="PRENYLTRANSFERASES"/>
    <property type="match status" value="1"/>
</dbReference>
<dbReference type="InterPro" id="IPR044878">
    <property type="entry name" value="UbiA_sf"/>
</dbReference>
<evidence type="ECO:0000313" key="8">
    <source>
        <dbReference type="Proteomes" id="UP000451233"/>
    </source>
</evidence>
<name>A0A7K1XZ01_9SPHI</name>
<comment type="subcellular location">
    <subcellularLocation>
        <location evidence="1">Membrane</location>
        <topology evidence="1">Multi-pass membrane protein</topology>
    </subcellularLocation>
</comment>
<keyword evidence="3 6" id="KW-0812">Transmembrane</keyword>
<feature type="transmembrane region" description="Helical" evidence="6">
    <location>
        <begin position="205"/>
        <end position="226"/>
    </location>
</feature>
<dbReference type="InterPro" id="IPR039653">
    <property type="entry name" value="Prenyltransferase"/>
</dbReference>
<evidence type="ECO:0000256" key="3">
    <source>
        <dbReference type="ARBA" id="ARBA00022692"/>
    </source>
</evidence>
<feature type="transmembrane region" description="Helical" evidence="6">
    <location>
        <begin position="274"/>
        <end position="293"/>
    </location>
</feature>
<dbReference type="CDD" id="cd13963">
    <property type="entry name" value="PT_UbiA_2"/>
    <property type="match status" value="1"/>
</dbReference>
<evidence type="ECO:0000256" key="6">
    <source>
        <dbReference type="SAM" id="Phobius"/>
    </source>
</evidence>
<comment type="caution">
    <text evidence="7">The sequence shown here is derived from an EMBL/GenBank/DDBJ whole genome shotgun (WGS) entry which is preliminary data.</text>
</comment>
<dbReference type="GO" id="GO:0009247">
    <property type="term" value="P:glycolipid biosynthetic process"/>
    <property type="evidence" value="ECO:0007669"/>
    <property type="project" value="TreeGrafter"/>
</dbReference>
<dbReference type="InterPro" id="IPR000537">
    <property type="entry name" value="UbiA_prenyltransferase"/>
</dbReference>
<evidence type="ECO:0000313" key="7">
    <source>
        <dbReference type="EMBL" id="MXV16172.1"/>
    </source>
</evidence>
<keyword evidence="8" id="KW-1185">Reference proteome</keyword>
<protein>
    <submittedName>
        <fullName evidence="7">Prenyltransferase</fullName>
    </submittedName>
</protein>
<reference evidence="7 8" key="1">
    <citation type="submission" date="2019-11" db="EMBL/GenBank/DDBJ databases">
        <title>Pedobacter sp. HMF7056 Genome sequencing and assembly.</title>
        <authorList>
            <person name="Kang H."/>
            <person name="Kim H."/>
            <person name="Joh K."/>
        </authorList>
    </citation>
    <scope>NUCLEOTIDE SEQUENCE [LARGE SCALE GENOMIC DNA]</scope>
    <source>
        <strain evidence="7 8">HMF7056</strain>
    </source>
</reference>
<dbReference type="EMBL" id="WVHS01000003">
    <property type="protein sequence ID" value="MXV16172.1"/>
    <property type="molecule type" value="Genomic_DNA"/>
</dbReference>
<dbReference type="Pfam" id="PF01040">
    <property type="entry name" value="UbiA"/>
    <property type="match status" value="1"/>
</dbReference>
<keyword evidence="2" id="KW-1003">Cell membrane</keyword>
<gene>
    <name evidence="7" type="ORF">GS398_12725</name>
</gene>
<organism evidence="7 8">
    <name type="scientific">Hufsiella ginkgonis</name>
    <dbReference type="NCBI Taxonomy" id="2695274"/>
    <lineage>
        <taxon>Bacteria</taxon>
        <taxon>Pseudomonadati</taxon>
        <taxon>Bacteroidota</taxon>
        <taxon>Sphingobacteriia</taxon>
        <taxon>Sphingobacteriales</taxon>
        <taxon>Sphingobacteriaceae</taxon>
        <taxon>Hufsiella</taxon>
    </lineage>
</organism>
<dbReference type="PANTHER" id="PTHR11048:SF5">
    <property type="entry name" value="DECAPRENYL-PHOSPHATE PHOSPHORIBOSYLTRANSFERASE"/>
    <property type="match status" value="1"/>
</dbReference>